<dbReference type="SUPFAM" id="SSF54980">
    <property type="entry name" value="EF-G C-terminal domain-like"/>
    <property type="match status" value="2"/>
</dbReference>
<evidence type="ECO:0000256" key="1">
    <source>
        <dbReference type="ARBA" id="ARBA00004496"/>
    </source>
</evidence>
<dbReference type="CDD" id="cd01885">
    <property type="entry name" value="EF2"/>
    <property type="match status" value="1"/>
</dbReference>
<dbReference type="FunFam" id="3.30.70.870:FF:000002">
    <property type="entry name" value="Translation elongation factor 2"/>
    <property type="match status" value="1"/>
</dbReference>
<evidence type="ECO:0000256" key="8">
    <source>
        <dbReference type="ARBA" id="ARBA00023134"/>
    </source>
</evidence>
<dbReference type="InterPro" id="IPR000640">
    <property type="entry name" value="EFG_V-like"/>
</dbReference>
<dbReference type="Gene3D" id="3.30.70.240">
    <property type="match status" value="1"/>
</dbReference>
<evidence type="ECO:0000256" key="5">
    <source>
        <dbReference type="ARBA" id="ARBA00022741"/>
    </source>
</evidence>
<dbReference type="InterPro" id="IPR004161">
    <property type="entry name" value="EFTu-like_2"/>
</dbReference>
<evidence type="ECO:0000313" key="12">
    <source>
        <dbReference type="EMBL" id="AFL67277.1"/>
    </source>
</evidence>
<dbReference type="CDD" id="cd16268">
    <property type="entry name" value="EF2_II"/>
    <property type="match status" value="1"/>
</dbReference>
<dbReference type="Pfam" id="PF03144">
    <property type="entry name" value="GTP_EFTU_D2"/>
    <property type="match status" value="1"/>
</dbReference>
<dbReference type="KEGG" id="dfd:Desfe_1412"/>
<organism evidence="12 13">
    <name type="scientific">Desulfurococcus amylolyticus DSM 16532</name>
    <dbReference type="NCBI Taxonomy" id="768672"/>
    <lineage>
        <taxon>Archaea</taxon>
        <taxon>Thermoproteota</taxon>
        <taxon>Thermoprotei</taxon>
        <taxon>Desulfurococcales</taxon>
        <taxon>Desulfurococcaceae</taxon>
        <taxon>Desulfurococcus</taxon>
    </lineage>
</organism>
<evidence type="ECO:0000313" key="13">
    <source>
        <dbReference type="Proteomes" id="UP000006175"/>
    </source>
</evidence>
<dbReference type="InterPro" id="IPR009000">
    <property type="entry name" value="Transl_B-barrel_sf"/>
</dbReference>
<dbReference type="Pfam" id="PF00679">
    <property type="entry name" value="EFG_C"/>
    <property type="match status" value="1"/>
</dbReference>
<dbReference type="InterPro" id="IPR005225">
    <property type="entry name" value="Small_GTP-bd"/>
</dbReference>
<dbReference type="FunFam" id="3.30.230.10:FF:000009">
    <property type="entry name" value="116 kDa U5 small nuclear ribonucleoprotein component"/>
    <property type="match status" value="1"/>
</dbReference>
<dbReference type="SUPFAM" id="SSF52540">
    <property type="entry name" value="P-loop containing nucleoside triphosphate hydrolases"/>
    <property type="match status" value="1"/>
</dbReference>
<dbReference type="GO" id="GO:0005829">
    <property type="term" value="C:cytosol"/>
    <property type="evidence" value="ECO:0007669"/>
    <property type="project" value="TreeGrafter"/>
</dbReference>
<dbReference type="RefSeq" id="WP_014768164.1">
    <property type="nucleotide sequence ID" value="NC_018001.1"/>
</dbReference>
<evidence type="ECO:0000256" key="7">
    <source>
        <dbReference type="ARBA" id="ARBA00022917"/>
    </source>
</evidence>
<keyword evidence="13" id="KW-1185">Reference proteome</keyword>
<dbReference type="NCBIfam" id="TIGR00490">
    <property type="entry name" value="aEF-2"/>
    <property type="match status" value="1"/>
</dbReference>
<dbReference type="SUPFAM" id="SSF54211">
    <property type="entry name" value="Ribosomal protein S5 domain 2-like"/>
    <property type="match status" value="1"/>
</dbReference>
<evidence type="ECO:0000256" key="6">
    <source>
        <dbReference type="ARBA" id="ARBA00022768"/>
    </source>
</evidence>
<feature type="modified residue" description="Diphthamide" evidence="10">
    <location>
        <position position="602"/>
    </location>
</feature>
<name>I3XTK3_DESAM</name>
<feature type="domain" description="Tr-type G" evidence="11">
    <location>
        <begin position="18"/>
        <end position="261"/>
    </location>
</feature>
<dbReference type="OrthoDB" id="6290at2157"/>
<dbReference type="EMBL" id="CP003321">
    <property type="protein sequence ID" value="AFL67277.1"/>
    <property type="molecule type" value="Genomic_DNA"/>
</dbReference>
<dbReference type="InterPro" id="IPR004543">
    <property type="entry name" value="Transl_elong_EFG/EF2_arc"/>
</dbReference>
<feature type="binding site" evidence="10">
    <location>
        <begin position="27"/>
        <end position="34"/>
    </location>
    <ligand>
        <name>GTP</name>
        <dbReference type="ChEBI" id="CHEBI:37565"/>
    </ligand>
</feature>
<dbReference type="Gene3D" id="2.40.30.10">
    <property type="entry name" value="Translation factors"/>
    <property type="match status" value="1"/>
</dbReference>
<dbReference type="Pfam" id="PF14492">
    <property type="entry name" value="EFG_III"/>
    <property type="match status" value="1"/>
</dbReference>
<dbReference type="InterPro" id="IPR035647">
    <property type="entry name" value="EFG_III/V"/>
</dbReference>
<keyword evidence="5 10" id="KW-0547">Nucleotide-binding</keyword>
<dbReference type="InterPro" id="IPR014721">
    <property type="entry name" value="Ribsml_uS5_D2-typ_fold_subgr"/>
</dbReference>
<dbReference type="Pfam" id="PF00009">
    <property type="entry name" value="GTP_EFTU"/>
    <property type="match status" value="1"/>
</dbReference>
<dbReference type="SMART" id="SM00838">
    <property type="entry name" value="EFG_C"/>
    <property type="match status" value="1"/>
</dbReference>
<proteinExistence type="inferred from homology"/>
<dbReference type="NCBIfam" id="TIGR00231">
    <property type="entry name" value="small_GTP"/>
    <property type="match status" value="1"/>
</dbReference>
<keyword evidence="8 10" id="KW-0342">GTP-binding</keyword>
<dbReference type="HOGENOM" id="CLU_002794_11_1_2"/>
<keyword evidence="6 10" id="KW-0251">Elongation factor</keyword>
<evidence type="ECO:0000256" key="4">
    <source>
        <dbReference type="ARBA" id="ARBA00022490"/>
    </source>
</evidence>
<feature type="binding site" evidence="10">
    <location>
        <begin position="147"/>
        <end position="150"/>
    </location>
    <ligand>
        <name>GTP</name>
        <dbReference type="ChEBI" id="CHEBI:37565"/>
    </ligand>
</feature>
<feature type="binding site" evidence="10">
    <location>
        <begin position="93"/>
        <end position="97"/>
    </location>
    <ligand>
        <name>GTP</name>
        <dbReference type="ChEBI" id="CHEBI:37565"/>
    </ligand>
</feature>
<comment type="function">
    <text evidence="9 10">Catalyzes the GTP-dependent ribosomal translocation step during translation elongation. During this step, the ribosome changes from the pre-translocational (PRE) to the post-translocational (POST) state as the newly formed A-site-bound peptidyl-tRNA and P-site-bound deacylated tRNA move to the P and E sites, respectively. Catalyzes the coordinated movement of the two tRNA molecules, the mRNA and conformational changes in the ribosome.</text>
</comment>
<dbReference type="GeneID" id="13061826"/>
<dbReference type="PROSITE" id="PS51722">
    <property type="entry name" value="G_TR_2"/>
    <property type="match status" value="1"/>
</dbReference>
<comment type="subcellular location">
    <subcellularLocation>
        <location evidence="1 10">Cytoplasm</location>
    </subcellularLocation>
</comment>
<dbReference type="AlphaFoldDB" id="I3XTK3"/>
<dbReference type="InterPro" id="IPR020568">
    <property type="entry name" value="Ribosomal_Su5_D2-typ_SF"/>
</dbReference>
<keyword evidence="4 10" id="KW-0963">Cytoplasm</keyword>
<keyword evidence="7 10" id="KW-0648">Protein biosynthesis</keyword>
<dbReference type="Gene3D" id="3.30.70.870">
    <property type="entry name" value="Elongation Factor G (Translational Gtpase), domain 3"/>
    <property type="match status" value="1"/>
</dbReference>
<dbReference type="SMART" id="SM00889">
    <property type="entry name" value="EFG_IV"/>
    <property type="match status" value="1"/>
</dbReference>
<dbReference type="PRINTS" id="PR00315">
    <property type="entry name" value="ELONGATNFCT"/>
</dbReference>
<dbReference type="InterPro" id="IPR041095">
    <property type="entry name" value="EFG_II"/>
</dbReference>
<accession>I3XTK3</accession>
<dbReference type="GO" id="GO:0003746">
    <property type="term" value="F:translation elongation factor activity"/>
    <property type="evidence" value="ECO:0007669"/>
    <property type="project" value="UniProtKB-UniRule"/>
</dbReference>
<dbReference type="GO" id="GO:0003924">
    <property type="term" value="F:GTPase activity"/>
    <property type="evidence" value="ECO:0007669"/>
    <property type="project" value="InterPro"/>
</dbReference>
<evidence type="ECO:0000259" key="11">
    <source>
        <dbReference type="PROSITE" id="PS51722"/>
    </source>
</evidence>
<dbReference type="Pfam" id="PF03764">
    <property type="entry name" value="EFG_IV"/>
    <property type="match status" value="1"/>
</dbReference>
<dbReference type="Proteomes" id="UP000006175">
    <property type="component" value="Chromosome"/>
</dbReference>
<sequence length="736" mass="82688">MVKFKQTSEVLKIMGNIEQIRNIGITAHVDHGKTTLSDSLLSAAGLISEKIAGQALALDYLDVEQKRQMTVKAANASLYHEYKGKPYLINLIDTPGHVDFQSKTIRALRVIDGAIVVVDAVEGVMTQTEMYLRVALEERVRPVLFINKIDRLIKELRLSPTEIQQRLVQIVRDVNTLIATYADKEFQKAWLLDPMKGQVAFGSARDRWGLTIPLVQQKGIKFSDIVDVYTRGKEAVAELQKTAPLHEAILDMVVKHVPNPREAQRYRIPKIWHGDLNHEIVKYLIEADPNGPLVMLINDIRVDPHAGLVATGRIYSGTLRPGEEVWLVNARVPQRVLQVSLYMGPYRELADEITAGNIAAALGLEKARSGETVVSMKYKDTMTPFEKLKMITESVVTVAIEPKNPQQTTKLIDALYKLHLEDPSLIVKINEETGEYLLSGVGTLHIEIALTLLKDLYGLEVVTSPPVIVYRETIRDRSQVFEGKSPNKHNKFYISVAPLNEETLRLLSEGIIMEDMDARERAKILREQAGWDADEARRIMAIDENLNILIDMTTGVQYLREVKDTIIQGFRLAMREGPLAMEPVRGVKVVLHDAVIHEDPAHRGPAQIFPAVRNAIFAGFLTARPTILEPILKLDIRSPMEYIGNISSVITKKRGKLIEVQQMETTARVIAEIPVSESFDIADMLRNVTAGKAIWGQEFSRWAPVPENMLMDLIAKIRTRKGLKPEPPKPEDFLSP</sequence>
<dbReference type="InterPro" id="IPR027417">
    <property type="entry name" value="P-loop_NTPase"/>
</dbReference>
<dbReference type="InterPro" id="IPR000795">
    <property type="entry name" value="T_Tr_GTP-bd_dom"/>
</dbReference>
<reference evidence="12 13" key="1">
    <citation type="journal article" date="2012" name="J. Bacteriol.">
        <title>Complete Genome Sequence of Desulfurococcus fermentans, a Hyperthermophilic Cellulolytic Crenarchaeon Isolated from a Freshwater Hot Spring in Kamchatka, Russia.</title>
        <authorList>
            <person name="Susanti D."/>
            <person name="Johnson E.F."/>
            <person name="Rodriguez J.R."/>
            <person name="Anderson I."/>
            <person name="Perevalova A.A."/>
            <person name="Kyrpides N."/>
            <person name="Lucas S."/>
            <person name="Han J."/>
            <person name="Lapidus A."/>
            <person name="Cheng J.F."/>
            <person name="Goodwin L."/>
            <person name="Pitluck S."/>
            <person name="Mavrommatis K."/>
            <person name="Peters L."/>
            <person name="Land M.L."/>
            <person name="Hauser L."/>
            <person name="Gopalan V."/>
            <person name="Chan P.P."/>
            <person name="Lowe T.M."/>
            <person name="Atomi H."/>
            <person name="Bonch-Osmolovskaya E.A."/>
            <person name="Woyke T."/>
            <person name="Mukhopadhyay B."/>
        </authorList>
    </citation>
    <scope>NUCLEOTIDE SEQUENCE [LARGE SCALE GENOMIC DNA]</scope>
    <source>
        <strain evidence="12 13">DSM 16532</strain>
    </source>
</reference>
<dbReference type="CDD" id="cd01681">
    <property type="entry name" value="aeEF2_snRNP_like_IV"/>
    <property type="match status" value="1"/>
</dbReference>
<dbReference type="CDD" id="cd01514">
    <property type="entry name" value="Elongation_Factor_C"/>
    <property type="match status" value="1"/>
</dbReference>
<evidence type="ECO:0000256" key="9">
    <source>
        <dbReference type="ARBA" id="ARBA00024731"/>
    </source>
</evidence>
<evidence type="ECO:0000256" key="10">
    <source>
        <dbReference type="HAMAP-Rule" id="MF_00054"/>
    </source>
</evidence>
<evidence type="ECO:0000256" key="3">
    <source>
        <dbReference type="ARBA" id="ARBA00017891"/>
    </source>
</evidence>
<dbReference type="HAMAP" id="MF_00054_A">
    <property type="entry name" value="EF_G_EF_2_A"/>
    <property type="match status" value="1"/>
</dbReference>
<dbReference type="PANTHER" id="PTHR42908:SF3">
    <property type="entry name" value="ELONGATION FACTOR-LIKE GTPASE 1"/>
    <property type="match status" value="1"/>
</dbReference>
<evidence type="ECO:0000256" key="2">
    <source>
        <dbReference type="ARBA" id="ARBA00005870"/>
    </source>
</evidence>
<dbReference type="GO" id="GO:1990904">
    <property type="term" value="C:ribonucleoprotein complex"/>
    <property type="evidence" value="ECO:0007669"/>
    <property type="project" value="TreeGrafter"/>
</dbReference>
<protein>
    <recommendedName>
        <fullName evidence="3 10">Elongation factor 2</fullName>
        <shortName evidence="10">EF-2</shortName>
    </recommendedName>
</protein>
<dbReference type="GO" id="GO:0005525">
    <property type="term" value="F:GTP binding"/>
    <property type="evidence" value="ECO:0007669"/>
    <property type="project" value="UniProtKB-UniRule"/>
</dbReference>
<comment type="similarity">
    <text evidence="2 10">Belongs to the TRAFAC class translation factor GTPase superfamily. Classic translation factor GTPase family. EF-G/EF-2 subfamily.</text>
</comment>
<dbReference type="PANTHER" id="PTHR42908">
    <property type="entry name" value="TRANSLATION ELONGATION FACTOR-RELATED"/>
    <property type="match status" value="1"/>
</dbReference>
<dbReference type="SUPFAM" id="SSF50447">
    <property type="entry name" value="Translation proteins"/>
    <property type="match status" value="1"/>
</dbReference>
<dbReference type="Gene3D" id="3.30.230.10">
    <property type="match status" value="1"/>
</dbReference>
<dbReference type="eggNOG" id="arCOG01559">
    <property type="taxonomic scope" value="Archaea"/>
</dbReference>
<gene>
    <name evidence="10" type="primary">fusA</name>
    <name evidence="12" type="ORF">Desfe_1412</name>
</gene>
<dbReference type="Gene3D" id="3.40.50.300">
    <property type="entry name" value="P-loop containing nucleotide triphosphate hydrolases"/>
    <property type="match status" value="1"/>
</dbReference>
<dbReference type="InterPro" id="IPR005517">
    <property type="entry name" value="Transl_elong_EFG/EF2_IV"/>
</dbReference>